<dbReference type="Gene3D" id="3.30.479.30">
    <property type="entry name" value="Band 7 domain"/>
    <property type="match status" value="1"/>
</dbReference>
<sequence>MTTIRRFPFVSHATSDATRFLVHGTGGSIHPRGTGASFWFRPLGSTLSEVPVEDLELGSIVRVTTSDRQEVSVQLALTVRIVEPELAARRLDFAIDLATGEWTGRPLQTLQNRVAEAAGQFTARTVARTSLAAVLGDGLELVRDAVRAGFAAEAHLADSGIEMVSVRVVAVRPEEDVERALQTTVREAIQAEADRATYDRRAQAVDRERAIKENELHNRTELARREAELVELVGSNDLRRTEQELDRADLRARADLAGKRLEVDARVDEIARVAAAENEALGTRLAAYDAAGTTALLASIAPDVLAALPRIDSLTITPDMLADALGRVLAEVRS</sequence>
<dbReference type="RefSeq" id="WP_123739367.1">
    <property type="nucleotide sequence ID" value="NZ_RKHQ01000001.1"/>
</dbReference>
<dbReference type="Proteomes" id="UP000275356">
    <property type="component" value="Unassembled WGS sequence"/>
</dbReference>
<evidence type="ECO:0000259" key="1">
    <source>
        <dbReference type="Pfam" id="PF01145"/>
    </source>
</evidence>
<gene>
    <name evidence="2" type="ORF">EDD28_1898</name>
</gene>
<protein>
    <submittedName>
        <fullName evidence="2">SPFH domain/Band 7 family protein</fullName>
    </submittedName>
</protein>
<evidence type="ECO:0000313" key="3">
    <source>
        <dbReference type="Proteomes" id="UP000275356"/>
    </source>
</evidence>
<name>A0A3N2DBX2_9MICO</name>
<reference evidence="2 3" key="1">
    <citation type="submission" date="2018-11" db="EMBL/GenBank/DDBJ databases">
        <title>Sequencing the genomes of 1000 actinobacteria strains.</title>
        <authorList>
            <person name="Klenk H.-P."/>
        </authorList>
    </citation>
    <scope>NUCLEOTIDE SEQUENCE [LARGE SCALE GENOMIC DNA]</scope>
    <source>
        <strain evidence="2 3">DSM 13521</strain>
    </source>
</reference>
<dbReference type="Pfam" id="PF01145">
    <property type="entry name" value="Band_7"/>
    <property type="match status" value="1"/>
</dbReference>
<comment type="caution">
    <text evidence="2">The sequence shown here is derived from an EMBL/GenBank/DDBJ whole genome shotgun (WGS) entry which is preliminary data.</text>
</comment>
<dbReference type="SUPFAM" id="SSF117892">
    <property type="entry name" value="Band 7/SPFH domain"/>
    <property type="match status" value="1"/>
</dbReference>
<keyword evidence="3" id="KW-1185">Reference proteome</keyword>
<organism evidence="2 3">
    <name type="scientific">Salana multivorans</name>
    <dbReference type="NCBI Taxonomy" id="120377"/>
    <lineage>
        <taxon>Bacteria</taxon>
        <taxon>Bacillati</taxon>
        <taxon>Actinomycetota</taxon>
        <taxon>Actinomycetes</taxon>
        <taxon>Micrococcales</taxon>
        <taxon>Beutenbergiaceae</taxon>
        <taxon>Salana</taxon>
    </lineage>
</organism>
<dbReference type="OrthoDB" id="3469168at2"/>
<dbReference type="EMBL" id="RKHQ01000001">
    <property type="protein sequence ID" value="ROR97301.1"/>
    <property type="molecule type" value="Genomic_DNA"/>
</dbReference>
<evidence type="ECO:0000313" key="2">
    <source>
        <dbReference type="EMBL" id="ROR97301.1"/>
    </source>
</evidence>
<dbReference type="AlphaFoldDB" id="A0A3N2DBX2"/>
<dbReference type="InterPro" id="IPR036013">
    <property type="entry name" value="Band_7/SPFH_dom_sf"/>
</dbReference>
<feature type="domain" description="Band 7" evidence="1">
    <location>
        <begin position="24"/>
        <end position="196"/>
    </location>
</feature>
<dbReference type="InterPro" id="IPR001107">
    <property type="entry name" value="Band_7"/>
</dbReference>
<accession>A0A3N2DBX2</accession>
<proteinExistence type="predicted"/>